<keyword evidence="3 4" id="KW-0546">Nucleotide metabolism</keyword>
<keyword evidence="2 4" id="KW-0378">Hydrolase</keyword>
<accession>A0A7T7JCV8</accession>
<dbReference type="GO" id="GO:0047429">
    <property type="term" value="F:nucleoside triphosphate diphosphatase activity"/>
    <property type="evidence" value="ECO:0007669"/>
    <property type="project" value="UniProtKB-EC"/>
</dbReference>
<reference evidence="5 6" key="1">
    <citation type="submission" date="2020-12" db="EMBL/GenBank/DDBJ databases">
        <title>Sulforoseuscoccus oceanibium gen. nov., sp. nov., a representative of the phylum Verrucomicrobia with special cytoplasmic membrane, and proposal of Sulforoseuscoccusaceae fam. nov.</title>
        <authorList>
            <person name="Xi F."/>
        </authorList>
    </citation>
    <scope>NUCLEOTIDE SEQUENCE [LARGE SCALE GENOMIC DNA]</scope>
    <source>
        <strain evidence="5 6">T37</strain>
    </source>
</reference>
<comment type="function">
    <text evidence="4">Nucleoside triphosphate pyrophosphatase that hydrolyzes dTTP and UTP. May have a dual role in cell division arrest and in preventing the incorporation of modified nucleotides into cellular nucleic acids.</text>
</comment>
<evidence type="ECO:0000256" key="2">
    <source>
        <dbReference type="ARBA" id="ARBA00022801"/>
    </source>
</evidence>
<dbReference type="InterPro" id="IPR029001">
    <property type="entry name" value="ITPase-like_fam"/>
</dbReference>
<dbReference type="Proteomes" id="UP000475117">
    <property type="component" value="Chromosome"/>
</dbReference>
<comment type="similarity">
    <text evidence="4">Belongs to the Maf family. YhdE subfamily.</text>
</comment>
<dbReference type="PANTHER" id="PTHR43213">
    <property type="entry name" value="BIFUNCTIONAL DTTP/UTP PYROPHOSPHATASE/METHYLTRANSFERASE PROTEIN-RELATED"/>
    <property type="match status" value="1"/>
</dbReference>
<proteinExistence type="inferred from homology"/>
<feature type="site" description="Important for substrate specificity" evidence="4">
    <location>
        <position position="173"/>
    </location>
</feature>
<dbReference type="CDD" id="cd00555">
    <property type="entry name" value="Maf"/>
    <property type="match status" value="1"/>
</dbReference>
<comment type="cofactor">
    <cofactor evidence="1 4">
        <name>a divalent metal cation</name>
        <dbReference type="ChEBI" id="CHEBI:60240"/>
    </cofactor>
</comment>
<evidence type="ECO:0000256" key="3">
    <source>
        <dbReference type="ARBA" id="ARBA00023080"/>
    </source>
</evidence>
<dbReference type="AlphaFoldDB" id="A0A7T7JCV8"/>
<dbReference type="PIRSF" id="PIRSF006305">
    <property type="entry name" value="Maf"/>
    <property type="match status" value="1"/>
</dbReference>
<dbReference type="InterPro" id="IPR003697">
    <property type="entry name" value="Maf-like"/>
</dbReference>
<dbReference type="RefSeq" id="WP_235203570.1">
    <property type="nucleotide sequence ID" value="NZ_CP066776.1"/>
</dbReference>
<feature type="site" description="Important for substrate specificity" evidence="4">
    <location>
        <position position="88"/>
    </location>
</feature>
<dbReference type="HAMAP" id="MF_00528">
    <property type="entry name" value="Maf"/>
    <property type="match status" value="1"/>
</dbReference>
<evidence type="ECO:0000256" key="4">
    <source>
        <dbReference type="HAMAP-Rule" id="MF_00528"/>
    </source>
</evidence>
<protein>
    <recommendedName>
        <fullName evidence="4">dTTP/UTP pyrophosphatase</fullName>
        <shortName evidence="4">dTTPase/UTPase</shortName>
        <ecNumber evidence="4">3.6.1.9</ecNumber>
    </recommendedName>
    <alternativeName>
        <fullName evidence="4">Nucleoside triphosphate pyrophosphatase</fullName>
    </alternativeName>
    <alternativeName>
        <fullName evidence="4">Nucleotide pyrophosphatase</fullName>
        <shortName evidence="4">Nucleotide PPase</shortName>
    </alternativeName>
</protein>
<dbReference type="PANTHER" id="PTHR43213:SF5">
    <property type="entry name" value="BIFUNCTIONAL DTTP_UTP PYROPHOSPHATASE_METHYLTRANSFERASE PROTEIN-RELATED"/>
    <property type="match status" value="1"/>
</dbReference>
<organism evidence="5 6">
    <name type="scientific">Sulfuriroseicoccus oceanibius</name>
    <dbReference type="NCBI Taxonomy" id="2707525"/>
    <lineage>
        <taxon>Bacteria</taxon>
        <taxon>Pseudomonadati</taxon>
        <taxon>Verrucomicrobiota</taxon>
        <taxon>Verrucomicrobiia</taxon>
        <taxon>Verrucomicrobiales</taxon>
        <taxon>Verrucomicrobiaceae</taxon>
        <taxon>Sulfuriroseicoccus</taxon>
    </lineage>
</organism>
<feature type="active site" description="Proton acceptor" evidence="4">
    <location>
        <position position="87"/>
    </location>
</feature>
<dbReference type="NCBIfam" id="TIGR00172">
    <property type="entry name" value="maf"/>
    <property type="match status" value="1"/>
</dbReference>
<dbReference type="GO" id="GO:0005737">
    <property type="term" value="C:cytoplasm"/>
    <property type="evidence" value="ECO:0007669"/>
    <property type="project" value="UniProtKB-SubCell"/>
</dbReference>
<dbReference type="Pfam" id="PF02545">
    <property type="entry name" value="Maf"/>
    <property type="match status" value="1"/>
</dbReference>
<dbReference type="EC" id="3.6.1.9" evidence="4"/>
<evidence type="ECO:0000313" key="6">
    <source>
        <dbReference type="Proteomes" id="UP000475117"/>
    </source>
</evidence>
<dbReference type="KEGG" id="soa:G3M56_003595"/>
<comment type="subcellular location">
    <subcellularLocation>
        <location evidence="4">Cytoplasm</location>
    </subcellularLocation>
</comment>
<evidence type="ECO:0000313" key="5">
    <source>
        <dbReference type="EMBL" id="QQL45685.1"/>
    </source>
</evidence>
<keyword evidence="4" id="KW-0963">Cytoplasm</keyword>
<keyword evidence="6" id="KW-1185">Reference proteome</keyword>
<name>A0A7T7JCV8_9BACT</name>
<dbReference type="SUPFAM" id="SSF52972">
    <property type="entry name" value="ITPase-like"/>
    <property type="match status" value="1"/>
</dbReference>
<evidence type="ECO:0000256" key="1">
    <source>
        <dbReference type="ARBA" id="ARBA00001968"/>
    </source>
</evidence>
<comment type="caution">
    <text evidence="4">Lacks conserved residue(s) required for the propagation of feature annotation.</text>
</comment>
<sequence>MIDRPPICAMVGGMSENEAQRMILASGSPRRREMMAEAGVDFEVVPSDADELHDDSMDLFALCEVNAELKAKVVAERHPGRLVIGSDTLVAIDGVKLAKPADMEEARRMLWRLSGRTHEVCSAVALVRTGERPVSETFHVISKVTFKELSDEVIDAYYREVDPLDKAGAYAVQQCRELIIEKIDGDYHTIVGMPVAETLERAKLLL</sequence>
<comment type="catalytic activity">
    <reaction evidence="4">
        <text>UTP + H2O = UMP + diphosphate + H(+)</text>
        <dbReference type="Rhea" id="RHEA:29395"/>
        <dbReference type="ChEBI" id="CHEBI:15377"/>
        <dbReference type="ChEBI" id="CHEBI:15378"/>
        <dbReference type="ChEBI" id="CHEBI:33019"/>
        <dbReference type="ChEBI" id="CHEBI:46398"/>
        <dbReference type="ChEBI" id="CHEBI:57865"/>
        <dbReference type="EC" id="3.6.1.9"/>
    </reaction>
</comment>
<dbReference type="EMBL" id="CP066776">
    <property type="protein sequence ID" value="QQL45685.1"/>
    <property type="molecule type" value="Genomic_DNA"/>
</dbReference>
<feature type="site" description="Important for substrate specificity" evidence="4">
    <location>
        <position position="30"/>
    </location>
</feature>
<comment type="catalytic activity">
    <reaction evidence="4">
        <text>dTTP + H2O = dTMP + diphosphate + H(+)</text>
        <dbReference type="Rhea" id="RHEA:28534"/>
        <dbReference type="ChEBI" id="CHEBI:15377"/>
        <dbReference type="ChEBI" id="CHEBI:15378"/>
        <dbReference type="ChEBI" id="CHEBI:33019"/>
        <dbReference type="ChEBI" id="CHEBI:37568"/>
        <dbReference type="ChEBI" id="CHEBI:63528"/>
        <dbReference type="EC" id="3.6.1.9"/>
    </reaction>
</comment>
<gene>
    <name evidence="5" type="primary">maf</name>
    <name evidence="5" type="ORF">G3M56_003595</name>
</gene>
<dbReference type="GO" id="GO:0009117">
    <property type="term" value="P:nucleotide metabolic process"/>
    <property type="evidence" value="ECO:0007669"/>
    <property type="project" value="UniProtKB-KW"/>
</dbReference>
<dbReference type="Gene3D" id="3.90.950.10">
    <property type="match status" value="1"/>
</dbReference>